<sequence length="200" mass="22565">MTSQDDIIHQEILQAALRLYRKSGPTKVTMDNVATATGRSRSSLYYYFKNRDEIFQAVLDRIAEDVAAEIRIAVTVAANLNDKLYAYCSTKMKTTAEWKRVFNAMDQSMSDDEISKHTKLMDALHKKLIYLEQGILIEAISQVGLPHDRSISNAEQEMLAFIISSAVRGIRREVYDHNDPHDPKAAAALLSGMVAKWLKS</sequence>
<dbReference type="PROSITE" id="PS50977">
    <property type="entry name" value="HTH_TETR_2"/>
    <property type="match status" value="1"/>
</dbReference>
<reference evidence="4 5" key="1">
    <citation type="submission" date="2016-10" db="EMBL/GenBank/DDBJ databases">
        <authorList>
            <person name="de Groot N.N."/>
        </authorList>
    </citation>
    <scope>NUCLEOTIDE SEQUENCE [LARGE SCALE GENOMIC DNA]</scope>
    <source>
        <strain evidence="4 5">MP1X4</strain>
    </source>
</reference>
<dbReference type="STRING" id="652787.SAMN05216490_1199"/>
<dbReference type="RefSeq" id="WP_091370286.1">
    <property type="nucleotide sequence ID" value="NZ_LT629740.1"/>
</dbReference>
<dbReference type="PANTHER" id="PTHR43479:SF11">
    <property type="entry name" value="ACREF_ENVCD OPERON REPRESSOR-RELATED"/>
    <property type="match status" value="1"/>
</dbReference>
<dbReference type="PANTHER" id="PTHR43479">
    <property type="entry name" value="ACREF/ENVCD OPERON REPRESSOR-RELATED"/>
    <property type="match status" value="1"/>
</dbReference>
<feature type="domain" description="HTH tetR-type" evidence="3">
    <location>
        <begin position="6"/>
        <end position="66"/>
    </location>
</feature>
<dbReference type="InterPro" id="IPR050624">
    <property type="entry name" value="HTH-type_Tx_Regulator"/>
</dbReference>
<proteinExistence type="predicted"/>
<evidence type="ECO:0000259" key="3">
    <source>
        <dbReference type="PROSITE" id="PS50977"/>
    </source>
</evidence>
<feature type="DNA-binding region" description="H-T-H motif" evidence="2">
    <location>
        <begin position="29"/>
        <end position="48"/>
    </location>
</feature>
<gene>
    <name evidence="4" type="ORF">SAMN05216490_1199</name>
</gene>
<dbReference type="AlphaFoldDB" id="A0A1H1SFY2"/>
<dbReference type="EMBL" id="LT629740">
    <property type="protein sequence ID" value="SDS46299.1"/>
    <property type="molecule type" value="Genomic_DNA"/>
</dbReference>
<evidence type="ECO:0000256" key="1">
    <source>
        <dbReference type="ARBA" id="ARBA00023125"/>
    </source>
</evidence>
<dbReference type="SUPFAM" id="SSF46689">
    <property type="entry name" value="Homeodomain-like"/>
    <property type="match status" value="1"/>
</dbReference>
<dbReference type="Gene3D" id="1.10.357.10">
    <property type="entry name" value="Tetracycline Repressor, domain 2"/>
    <property type="match status" value="1"/>
</dbReference>
<protein>
    <submittedName>
        <fullName evidence="4">Transcriptional regulator, TetR family</fullName>
    </submittedName>
</protein>
<dbReference type="Pfam" id="PF00440">
    <property type="entry name" value="TetR_N"/>
    <property type="match status" value="1"/>
</dbReference>
<keyword evidence="1 2" id="KW-0238">DNA-binding</keyword>
<dbReference type="InterPro" id="IPR009057">
    <property type="entry name" value="Homeodomain-like_sf"/>
</dbReference>
<dbReference type="GO" id="GO:0003677">
    <property type="term" value="F:DNA binding"/>
    <property type="evidence" value="ECO:0007669"/>
    <property type="project" value="UniProtKB-UniRule"/>
</dbReference>
<keyword evidence="5" id="KW-1185">Reference proteome</keyword>
<dbReference type="InterPro" id="IPR001647">
    <property type="entry name" value="HTH_TetR"/>
</dbReference>
<organism evidence="4 5">
    <name type="scientific">Mucilaginibacter mallensis</name>
    <dbReference type="NCBI Taxonomy" id="652787"/>
    <lineage>
        <taxon>Bacteria</taxon>
        <taxon>Pseudomonadati</taxon>
        <taxon>Bacteroidota</taxon>
        <taxon>Sphingobacteriia</taxon>
        <taxon>Sphingobacteriales</taxon>
        <taxon>Sphingobacteriaceae</taxon>
        <taxon>Mucilaginibacter</taxon>
    </lineage>
</organism>
<name>A0A1H1SFY2_MUCMA</name>
<evidence type="ECO:0000256" key="2">
    <source>
        <dbReference type="PROSITE-ProRule" id="PRU00335"/>
    </source>
</evidence>
<accession>A0A1H1SFY2</accession>
<dbReference type="PRINTS" id="PR00455">
    <property type="entry name" value="HTHTETR"/>
</dbReference>
<dbReference type="Gene3D" id="1.10.10.60">
    <property type="entry name" value="Homeodomain-like"/>
    <property type="match status" value="1"/>
</dbReference>
<evidence type="ECO:0000313" key="4">
    <source>
        <dbReference type="EMBL" id="SDS46299.1"/>
    </source>
</evidence>
<evidence type="ECO:0000313" key="5">
    <source>
        <dbReference type="Proteomes" id="UP000199679"/>
    </source>
</evidence>
<dbReference type="Proteomes" id="UP000199679">
    <property type="component" value="Chromosome I"/>
</dbReference>
<dbReference type="OrthoDB" id="9789566at2"/>